<comment type="subunit">
    <text evidence="9">Homopentamer.</text>
</comment>
<accession>A0ABU5CJK7</accession>
<gene>
    <name evidence="9 10" type="primary">mscL</name>
    <name evidence="10" type="ORF">P5G51_014360</name>
</gene>
<reference evidence="10 11" key="1">
    <citation type="submission" date="2023-10" db="EMBL/GenBank/DDBJ databases">
        <title>179-bfca-hs.</title>
        <authorList>
            <person name="Miliotis G."/>
            <person name="Sengupta P."/>
            <person name="Hameed A."/>
            <person name="Chuvochina M."/>
            <person name="Mcdonagh F."/>
            <person name="Simpson A.C."/>
            <person name="Singh N.K."/>
            <person name="Rekha P.D."/>
            <person name="Raman K."/>
            <person name="Hugenholtz P."/>
            <person name="Venkateswaran K."/>
        </authorList>
    </citation>
    <scope>NUCLEOTIDE SEQUENCE [LARGE SCALE GENOMIC DNA]</scope>
    <source>
        <strain evidence="10 11">179-BFC-A-HS</strain>
    </source>
</reference>
<evidence type="ECO:0000256" key="4">
    <source>
        <dbReference type="ARBA" id="ARBA00022692"/>
    </source>
</evidence>
<feature type="transmembrane region" description="Helical" evidence="9">
    <location>
        <begin position="66"/>
        <end position="87"/>
    </location>
</feature>
<dbReference type="SUPFAM" id="SSF81330">
    <property type="entry name" value="Gated mechanosensitive channel"/>
    <property type="match status" value="1"/>
</dbReference>
<dbReference type="Pfam" id="PF01741">
    <property type="entry name" value="MscL"/>
    <property type="match status" value="1"/>
</dbReference>
<dbReference type="InterPro" id="IPR001185">
    <property type="entry name" value="MS_channel"/>
</dbReference>
<dbReference type="PANTHER" id="PTHR30266">
    <property type="entry name" value="MECHANOSENSITIVE CHANNEL MSCL"/>
    <property type="match status" value="1"/>
</dbReference>
<evidence type="ECO:0000256" key="5">
    <source>
        <dbReference type="ARBA" id="ARBA00022989"/>
    </source>
</evidence>
<organism evidence="10 11">
    <name type="scientific">Tigheibacillus jepli</name>
    <dbReference type="NCBI Taxonomy" id="3035914"/>
    <lineage>
        <taxon>Bacteria</taxon>
        <taxon>Bacillati</taxon>
        <taxon>Bacillota</taxon>
        <taxon>Bacilli</taxon>
        <taxon>Bacillales</taxon>
        <taxon>Bacillaceae</taxon>
        <taxon>Tigheibacillus</taxon>
    </lineage>
</organism>
<keyword evidence="11" id="KW-1185">Reference proteome</keyword>
<comment type="function">
    <text evidence="9">Channel that opens in response to stretch forces in the membrane lipid bilayer. May participate in the regulation of osmotic pressure changes within the cell.</text>
</comment>
<sequence>MWKDFKAFINQGNVMDLAVGIIIGAAFGKIVSSLVDNIITPFLGILLKGINFSNLSYTFGNAEIKYGLFVQSVIDFFIISFSIFLFIRFLMKFKRKKEEEEVAEEPDSKEVLLTEIRDLLKEQQSEQ</sequence>
<protein>
    <recommendedName>
        <fullName evidence="9">Large-conductance mechanosensitive channel</fullName>
    </recommendedName>
</protein>
<comment type="subcellular location">
    <subcellularLocation>
        <location evidence="9">Cell membrane</location>
        <topology evidence="9">Multi-pass membrane protein</topology>
    </subcellularLocation>
    <subcellularLocation>
        <location evidence="1">Membrane</location>
        <topology evidence="1">Multi-pass membrane protein</topology>
    </subcellularLocation>
</comment>
<keyword evidence="2 9" id="KW-0813">Transport</keyword>
<comment type="caution">
    <text evidence="10">The sequence shown here is derived from an EMBL/GenBank/DDBJ whole genome shotgun (WGS) entry which is preliminary data.</text>
</comment>
<keyword evidence="8 9" id="KW-0407">Ion channel</keyword>
<dbReference type="PANTHER" id="PTHR30266:SF2">
    <property type="entry name" value="LARGE-CONDUCTANCE MECHANOSENSITIVE CHANNEL"/>
    <property type="match status" value="1"/>
</dbReference>
<dbReference type="NCBIfam" id="TIGR00220">
    <property type="entry name" value="mscL"/>
    <property type="match status" value="1"/>
</dbReference>
<keyword evidence="3 9" id="KW-1003">Cell membrane</keyword>
<evidence type="ECO:0000256" key="2">
    <source>
        <dbReference type="ARBA" id="ARBA00022448"/>
    </source>
</evidence>
<keyword evidence="5 9" id="KW-1133">Transmembrane helix</keyword>
<dbReference type="NCBIfam" id="NF001843">
    <property type="entry name" value="PRK00567.1-4"/>
    <property type="match status" value="1"/>
</dbReference>
<dbReference type="EMBL" id="JAROCA020000001">
    <property type="protein sequence ID" value="MDY0406415.1"/>
    <property type="molecule type" value="Genomic_DNA"/>
</dbReference>
<dbReference type="PRINTS" id="PR01264">
    <property type="entry name" value="MECHCHANNEL"/>
</dbReference>
<proteinExistence type="inferred from homology"/>
<dbReference type="RefSeq" id="WP_306066819.1">
    <property type="nucleotide sequence ID" value="NZ_JAROCA020000001.1"/>
</dbReference>
<dbReference type="InterPro" id="IPR036019">
    <property type="entry name" value="MscL_channel"/>
</dbReference>
<evidence type="ECO:0000256" key="6">
    <source>
        <dbReference type="ARBA" id="ARBA00023065"/>
    </source>
</evidence>
<name>A0ABU5CJK7_9BACI</name>
<comment type="similarity">
    <text evidence="9">Belongs to the MscL family.</text>
</comment>
<feature type="transmembrane region" description="Helical" evidence="9">
    <location>
        <begin position="21"/>
        <end position="46"/>
    </location>
</feature>
<evidence type="ECO:0000313" key="10">
    <source>
        <dbReference type="EMBL" id="MDY0406415.1"/>
    </source>
</evidence>
<evidence type="ECO:0000313" key="11">
    <source>
        <dbReference type="Proteomes" id="UP001228376"/>
    </source>
</evidence>
<evidence type="ECO:0000256" key="1">
    <source>
        <dbReference type="ARBA" id="ARBA00004141"/>
    </source>
</evidence>
<keyword evidence="6 9" id="KW-0406">Ion transport</keyword>
<dbReference type="Proteomes" id="UP001228376">
    <property type="component" value="Unassembled WGS sequence"/>
</dbReference>
<keyword evidence="4 9" id="KW-0812">Transmembrane</keyword>
<evidence type="ECO:0000256" key="8">
    <source>
        <dbReference type="ARBA" id="ARBA00023303"/>
    </source>
</evidence>
<dbReference type="Gene3D" id="1.10.1200.120">
    <property type="entry name" value="Large-conductance mechanosensitive channel, MscL, domain 1"/>
    <property type="match status" value="1"/>
</dbReference>
<evidence type="ECO:0000256" key="7">
    <source>
        <dbReference type="ARBA" id="ARBA00023136"/>
    </source>
</evidence>
<keyword evidence="7 9" id="KW-0472">Membrane</keyword>
<dbReference type="NCBIfam" id="NF010560">
    <property type="entry name" value="PRK13955.1"/>
    <property type="match status" value="1"/>
</dbReference>
<evidence type="ECO:0000256" key="3">
    <source>
        <dbReference type="ARBA" id="ARBA00022475"/>
    </source>
</evidence>
<evidence type="ECO:0000256" key="9">
    <source>
        <dbReference type="HAMAP-Rule" id="MF_00115"/>
    </source>
</evidence>
<dbReference type="HAMAP" id="MF_00115">
    <property type="entry name" value="MscL"/>
    <property type="match status" value="1"/>
</dbReference>
<dbReference type="InterPro" id="IPR037673">
    <property type="entry name" value="MSC/AndL"/>
</dbReference>